<sequence length="191" mass="22874">MGCIKYKRYICLNIIRNIIYYFFHLFLFFVVIFLLCNLILDKEKTSQIFRFNFSRVSSESMLPSMRVDDIVFFTILDENKCKSLKPSNPPEKLDGDIIIFKADESKFIDLKDSFIIHRVVENNHQKKYVTTKGDNNSTIQNFEKEIPYKNIFYKYSFKIPYEITYIFIWGMIFLLFYLIIFGESKSDDNLV</sequence>
<organism evidence="8 9">
    <name type="scientific">Candidatus Phytoplasma citri</name>
    <dbReference type="NCBI Taxonomy" id="180978"/>
    <lineage>
        <taxon>Bacteria</taxon>
        <taxon>Bacillati</taxon>
        <taxon>Mycoplasmatota</taxon>
        <taxon>Mollicutes</taxon>
        <taxon>Acholeplasmatales</taxon>
        <taxon>Acholeplasmataceae</taxon>
        <taxon>Candidatus Phytoplasma</taxon>
        <taxon>16SrII (Peanut WB group)</taxon>
    </lineage>
</organism>
<dbReference type="NCBIfam" id="TIGR02228">
    <property type="entry name" value="sigpep_I_arch"/>
    <property type="match status" value="1"/>
</dbReference>
<evidence type="ECO:0000313" key="10">
    <source>
        <dbReference type="Proteomes" id="UP001383392"/>
    </source>
</evidence>
<evidence type="ECO:0000256" key="4">
    <source>
        <dbReference type="ARBA" id="ARBA00023136"/>
    </source>
</evidence>
<dbReference type="Proteomes" id="UP000189722">
    <property type="component" value="Unassembled WGS sequence"/>
</dbReference>
<dbReference type="GO" id="GO:0016020">
    <property type="term" value="C:membrane"/>
    <property type="evidence" value="ECO:0007669"/>
    <property type="project" value="UniProtKB-SubCell"/>
</dbReference>
<dbReference type="GO" id="GO:0009003">
    <property type="term" value="F:signal peptidase activity"/>
    <property type="evidence" value="ECO:0007669"/>
    <property type="project" value="UniProtKB-EC"/>
</dbReference>
<dbReference type="GO" id="GO:0006465">
    <property type="term" value="P:signal peptide processing"/>
    <property type="evidence" value="ECO:0007669"/>
    <property type="project" value="UniProtKB-UniRule"/>
</dbReference>
<evidence type="ECO:0000313" key="7">
    <source>
        <dbReference type="EMBL" id="MEK0309087.1"/>
    </source>
</evidence>
<gene>
    <name evidence="8" type="ORF">B2G44_00640</name>
    <name evidence="7" type="ORF">OC712_01130</name>
</gene>
<name>A0A1S9M304_9MOLU</name>
<reference evidence="8 9" key="1">
    <citation type="submission" date="2017-02" db="EMBL/GenBank/DDBJ databases">
        <title>A draft genome of 'Candidatus Phytoplasma aurantifolia' the agent of the witches-broom disease of lime.</title>
        <authorList>
            <person name="Foissac X."/>
            <person name="Carle P."/>
        </authorList>
    </citation>
    <scope>NUCLEOTIDE SEQUENCE [LARGE SCALE GENOMIC DNA]</scope>
    <source>
        <strain evidence="8 9">WBDL</strain>
    </source>
</reference>
<dbReference type="Gene3D" id="2.10.109.10">
    <property type="entry name" value="Umud Fragment, subunit A"/>
    <property type="match status" value="1"/>
</dbReference>
<dbReference type="CDD" id="cd06530">
    <property type="entry name" value="S26_SPase_I"/>
    <property type="match status" value="1"/>
</dbReference>
<dbReference type="Proteomes" id="UP001383392">
    <property type="component" value="Unassembled WGS sequence"/>
</dbReference>
<keyword evidence="3 6" id="KW-1133">Transmembrane helix</keyword>
<evidence type="ECO:0000313" key="9">
    <source>
        <dbReference type="Proteomes" id="UP000189722"/>
    </source>
</evidence>
<dbReference type="RefSeq" id="WP_078122935.1">
    <property type="nucleotide sequence ID" value="NZ_JAOSJG010000007.1"/>
</dbReference>
<evidence type="ECO:0000256" key="6">
    <source>
        <dbReference type="SAM" id="Phobius"/>
    </source>
</evidence>
<evidence type="ECO:0000256" key="3">
    <source>
        <dbReference type="ARBA" id="ARBA00022989"/>
    </source>
</evidence>
<comment type="caution">
    <text evidence="8">The sequence shown here is derived from an EMBL/GenBank/DDBJ whole genome shotgun (WGS) entry which is preliminary data.</text>
</comment>
<dbReference type="SUPFAM" id="SSF51306">
    <property type="entry name" value="LexA/Signal peptidase"/>
    <property type="match status" value="1"/>
</dbReference>
<feature type="transmembrane region" description="Helical" evidence="6">
    <location>
        <begin position="163"/>
        <end position="182"/>
    </location>
</feature>
<evidence type="ECO:0000256" key="1">
    <source>
        <dbReference type="ARBA" id="ARBA00004370"/>
    </source>
</evidence>
<keyword evidence="2 6" id="KW-0812">Transmembrane</keyword>
<evidence type="ECO:0000256" key="2">
    <source>
        <dbReference type="ARBA" id="ARBA00022692"/>
    </source>
</evidence>
<dbReference type="STRING" id="180978.B2G44_00640"/>
<dbReference type="GO" id="GO:0004252">
    <property type="term" value="F:serine-type endopeptidase activity"/>
    <property type="evidence" value="ECO:0007669"/>
    <property type="project" value="UniProtKB-UniRule"/>
</dbReference>
<keyword evidence="7" id="KW-0378">Hydrolase</keyword>
<dbReference type="InterPro" id="IPR019533">
    <property type="entry name" value="Peptidase_S26"/>
</dbReference>
<dbReference type="AlphaFoldDB" id="A0A1S9M304"/>
<comment type="subcellular location">
    <subcellularLocation>
        <location evidence="1">Membrane</location>
    </subcellularLocation>
</comment>
<protein>
    <recommendedName>
        <fullName evidence="5">Signal peptidase I</fullName>
        <ecNumber evidence="5">3.4.21.89</ecNumber>
    </recommendedName>
</protein>
<dbReference type="InterPro" id="IPR036286">
    <property type="entry name" value="LexA/Signal_pep-like_sf"/>
</dbReference>
<accession>A0A1S9M304</accession>
<dbReference type="EMBL" id="MWKN01000016">
    <property type="protein sequence ID" value="OOP59658.1"/>
    <property type="molecule type" value="Genomic_DNA"/>
</dbReference>
<feature type="transmembrane region" description="Helical" evidence="6">
    <location>
        <begin position="18"/>
        <end position="40"/>
    </location>
</feature>
<keyword evidence="4 6" id="KW-0472">Membrane</keyword>
<proteinExistence type="predicted"/>
<dbReference type="InterPro" id="IPR001733">
    <property type="entry name" value="Peptidase_S26B"/>
</dbReference>
<evidence type="ECO:0000313" key="8">
    <source>
        <dbReference type="EMBL" id="OOP59658.1"/>
    </source>
</evidence>
<dbReference type="EMBL" id="JAOSJG010000007">
    <property type="protein sequence ID" value="MEK0309087.1"/>
    <property type="molecule type" value="Genomic_DNA"/>
</dbReference>
<evidence type="ECO:0000256" key="5">
    <source>
        <dbReference type="NCBIfam" id="TIGR02228"/>
    </source>
</evidence>
<reference evidence="7 10" key="2">
    <citation type="journal article" date="2023" name="Int. J. Syst. Evol. Microbiol.">
        <title>The observation of taxonomic boundaries for the 16SrII and 16SrXXV phytoplasmas using genome-based delimitation.</title>
        <authorList>
            <person name="Rodrigues Jardim B."/>
            <person name="Tran-Nguyen L.T.T."/>
            <person name="Gambley C."/>
            <person name="Al-Sadi A.M."/>
            <person name="Al-Subhi A.M."/>
            <person name="Foissac X."/>
            <person name="Salar P."/>
            <person name="Cai H."/>
            <person name="Yang J.Y."/>
            <person name="Davis R."/>
            <person name="Jones L."/>
            <person name="Rodoni B."/>
            <person name="Constable F.E."/>
        </authorList>
    </citation>
    <scope>NUCLEOTIDE SEQUENCE [LARGE SCALE GENOMIC DNA]</scope>
    <source>
        <strain evidence="7">BAWM-OMN-P75</strain>
    </source>
</reference>
<dbReference type="EC" id="3.4.21.89" evidence="5"/>
<keyword evidence="10" id="KW-1185">Reference proteome</keyword>